<proteinExistence type="predicted"/>
<name>A0ACB9CJH9_ARCLA</name>
<dbReference type="EMBL" id="CM042050">
    <property type="protein sequence ID" value="KAI3734396.1"/>
    <property type="molecule type" value="Genomic_DNA"/>
</dbReference>
<comment type="caution">
    <text evidence="1">The sequence shown here is derived from an EMBL/GenBank/DDBJ whole genome shotgun (WGS) entry which is preliminary data.</text>
</comment>
<reference evidence="2" key="1">
    <citation type="journal article" date="2022" name="Mol. Ecol. Resour.">
        <title>The genomes of chicory, endive, great burdock and yacon provide insights into Asteraceae palaeo-polyploidization history and plant inulin production.</title>
        <authorList>
            <person name="Fan W."/>
            <person name="Wang S."/>
            <person name="Wang H."/>
            <person name="Wang A."/>
            <person name="Jiang F."/>
            <person name="Liu H."/>
            <person name="Zhao H."/>
            <person name="Xu D."/>
            <person name="Zhang Y."/>
        </authorList>
    </citation>
    <scope>NUCLEOTIDE SEQUENCE [LARGE SCALE GENOMIC DNA]</scope>
    <source>
        <strain evidence="2">cv. Niubang</strain>
    </source>
</reference>
<gene>
    <name evidence="1" type="ORF">L6452_13864</name>
</gene>
<keyword evidence="2" id="KW-1185">Reference proteome</keyword>
<sequence>MSRCFPYPPPGYSRNGATYEALIESIKLQKETDKAKAERKKQKRAKKDKKEKEKRKDEEKKGKLEKNPNESQQDASDLFAQTKLFI</sequence>
<protein>
    <submittedName>
        <fullName evidence="1">Uncharacterized protein</fullName>
    </submittedName>
</protein>
<organism evidence="1 2">
    <name type="scientific">Arctium lappa</name>
    <name type="common">Greater burdock</name>
    <name type="synonym">Lappa major</name>
    <dbReference type="NCBI Taxonomy" id="4217"/>
    <lineage>
        <taxon>Eukaryota</taxon>
        <taxon>Viridiplantae</taxon>
        <taxon>Streptophyta</taxon>
        <taxon>Embryophyta</taxon>
        <taxon>Tracheophyta</taxon>
        <taxon>Spermatophyta</taxon>
        <taxon>Magnoliopsida</taxon>
        <taxon>eudicotyledons</taxon>
        <taxon>Gunneridae</taxon>
        <taxon>Pentapetalae</taxon>
        <taxon>asterids</taxon>
        <taxon>campanulids</taxon>
        <taxon>Asterales</taxon>
        <taxon>Asteraceae</taxon>
        <taxon>Carduoideae</taxon>
        <taxon>Cardueae</taxon>
        <taxon>Arctiinae</taxon>
        <taxon>Arctium</taxon>
    </lineage>
</organism>
<evidence type="ECO:0000313" key="2">
    <source>
        <dbReference type="Proteomes" id="UP001055879"/>
    </source>
</evidence>
<accession>A0ACB9CJH9</accession>
<reference evidence="1 2" key="2">
    <citation type="journal article" date="2022" name="Mol. Ecol. Resour.">
        <title>The genomes of chicory, endive, great burdock and yacon provide insights into Asteraceae paleo-polyploidization history and plant inulin production.</title>
        <authorList>
            <person name="Fan W."/>
            <person name="Wang S."/>
            <person name="Wang H."/>
            <person name="Wang A."/>
            <person name="Jiang F."/>
            <person name="Liu H."/>
            <person name="Zhao H."/>
            <person name="Xu D."/>
            <person name="Zhang Y."/>
        </authorList>
    </citation>
    <scope>NUCLEOTIDE SEQUENCE [LARGE SCALE GENOMIC DNA]</scope>
    <source>
        <strain evidence="2">cv. Niubang</strain>
    </source>
</reference>
<dbReference type="Proteomes" id="UP001055879">
    <property type="component" value="Linkage Group LG04"/>
</dbReference>
<evidence type="ECO:0000313" key="1">
    <source>
        <dbReference type="EMBL" id="KAI3734396.1"/>
    </source>
</evidence>